<dbReference type="KEGG" id="clec:112128097"/>
<evidence type="ECO:0000313" key="4">
    <source>
        <dbReference type="Proteomes" id="UP000494040"/>
    </source>
</evidence>
<feature type="compositionally biased region" description="Basic residues" evidence="2">
    <location>
        <begin position="436"/>
        <end position="445"/>
    </location>
</feature>
<dbReference type="AlphaFoldDB" id="A0A8I6SP62"/>
<dbReference type="OrthoDB" id="6629358at2759"/>
<dbReference type="OMA" id="CSTHKIN"/>
<evidence type="ECO:0008006" key="5">
    <source>
        <dbReference type="Google" id="ProtNLM"/>
    </source>
</evidence>
<dbReference type="RefSeq" id="XP_024085657.1">
    <property type="nucleotide sequence ID" value="XM_024229889.1"/>
</dbReference>
<evidence type="ECO:0000256" key="1">
    <source>
        <dbReference type="SAM" id="Coils"/>
    </source>
</evidence>
<feature type="compositionally biased region" description="Low complexity" evidence="2">
    <location>
        <begin position="413"/>
        <end position="423"/>
    </location>
</feature>
<name>A0A8I6SP62_CIMLE</name>
<evidence type="ECO:0000313" key="3">
    <source>
        <dbReference type="EnsemblMetazoa" id="XP_024085657.1"/>
    </source>
</evidence>
<feature type="region of interest" description="Disordered" evidence="2">
    <location>
        <begin position="304"/>
        <end position="327"/>
    </location>
</feature>
<feature type="compositionally biased region" description="Polar residues" evidence="2">
    <location>
        <begin position="373"/>
        <end position="383"/>
    </location>
</feature>
<organism evidence="3 4">
    <name type="scientific">Cimex lectularius</name>
    <name type="common">Bed bug</name>
    <name type="synonym">Acanthia lectularia</name>
    <dbReference type="NCBI Taxonomy" id="79782"/>
    <lineage>
        <taxon>Eukaryota</taxon>
        <taxon>Metazoa</taxon>
        <taxon>Ecdysozoa</taxon>
        <taxon>Arthropoda</taxon>
        <taxon>Hexapoda</taxon>
        <taxon>Insecta</taxon>
        <taxon>Pterygota</taxon>
        <taxon>Neoptera</taxon>
        <taxon>Paraneoptera</taxon>
        <taxon>Hemiptera</taxon>
        <taxon>Heteroptera</taxon>
        <taxon>Panheteroptera</taxon>
        <taxon>Cimicomorpha</taxon>
        <taxon>Cimicidae</taxon>
        <taxon>Cimex</taxon>
    </lineage>
</organism>
<feature type="compositionally biased region" description="Basic and acidic residues" evidence="2">
    <location>
        <begin position="389"/>
        <end position="403"/>
    </location>
</feature>
<dbReference type="Proteomes" id="UP000494040">
    <property type="component" value="Unassembled WGS sequence"/>
</dbReference>
<feature type="coiled-coil region" evidence="1">
    <location>
        <begin position="330"/>
        <end position="357"/>
    </location>
</feature>
<dbReference type="GeneID" id="112128097"/>
<keyword evidence="4" id="KW-1185">Reference proteome</keyword>
<reference evidence="3" key="1">
    <citation type="submission" date="2022-01" db="UniProtKB">
        <authorList>
            <consortium name="EnsemblMetazoa"/>
        </authorList>
    </citation>
    <scope>IDENTIFICATION</scope>
</reference>
<sequence length="445" mass="50575">MEIETRSGHMPFDPLPPDKAESIFKLKSTWCKKYLIMSFDKNMTSKTFNDFSPFKICKFVKSFCPQTSLKFLKNGSILLDVDKEKDFINLQNIKTYDTLPIIFELHKSLNFSRGVISVRELINCETTEILAELKSQGVSNIRRIFKTVNKVKIPTATLIITFERPTLPEEIVLDFLKVKVRPYEPNPLLCFSCFRYRHIKNFCKIVNCGKCGENSHDTANCPNPPHCLNCSGSHAAYDKSCSVYIREKEIEKIRCSEKVSFNQAENILKKREAQLQKSVTYAQITCTNNQNNTSQHCSTHKINEHISNSNSNNKQSTDKHAEQTSAPGNIENLSLQITKLSNAIEFIIKKINLLENQGNARENKHVIIKMPPQSGSTQTQNLKPLTLKHLTDSRTTIKRDRPASQESTYSNGSTTLKSTTDTKTGPKTNSTELNKTKKHAKMNQS</sequence>
<feature type="region of interest" description="Disordered" evidence="2">
    <location>
        <begin position="369"/>
        <end position="445"/>
    </location>
</feature>
<evidence type="ECO:0000256" key="2">
    <source>
        <dbReference type="SAM" id="MobiDB-lite"/>
    </source>
</evidence>
<proteinExistence type="predicted"/>
<keyword evidence="1" id="KW-0175">Coiled coil</keyword>
<protein>
    <recommendedName>
        <fullName evidence="5">Pre-C2HC domain-containing protein</fullName>
    </recommendedName>
</protein>
<dbReference type="EnsemblMetazoa" id="XM_024229889.1">
    <property type="protein sequence ID" value="XP_024085657.1"/>
    <property type="gene ID" value="LOC112128097"/>
</dbReference>
<accession>A0A8I6SP62</accession>